<keyword evidence="4" id="KW-0479">Metal-binding</keyword>
<comment type="subcellular location">
    <subcellularLocation>
        <location evidence="2">Cytoplasm</location>
    </subcellularLocation>
</comment>
<reference evidence="8" key="1">
    <citation type="journal article" date="2019" name="Int. J. Syst. Evol. Microbiol.">
        <title>The Global Catalogue of Microorganisms (GCM) 10K type strain sequencing project: providing services to taxonomists for standard genome sequencing and annotation.</title>
        <authorList>
            <consortium name="The Broad Institute Genomics Platform"/>
            <consortium name="The Broad Institute Genome Sequencing Center for Infectious Disease"/>
            <person name="Wu L."/>
            <person name="Ma J."/>
        </authorList>
    </citation>
    <scope>NUCLEOTIDE SEQUENCE [LARGE SCALE GENOMIC DNA]</scope>
    <source>
        <strain evidence="8">CGMCC 4.7277</strain>
    </source>
</reference>
<keyword evidence="3" id="KW-0963">Cytoplasm</keyword>
<dbReference type="Pfam" id="PF05153">
    <property type="entry name" value="MIOX"/>
    <property type="match status" value="1"/>
</dbReference>
<evidence type="ECO:0000256" key="2">
    <source>
        <dbReference type="ARBA" id="ARBA00004496"/>
    </source>
</evidence>
<name>A0ABW0QAQ2_9BURK</name>
<dbReference type="Proteomes" id="UP001596084">
    <property type="component" value="Unassembled WGS sequence"/>
</dbReference>
<sequence length="281" mass="32466">MNTTTPPSAASPQEPTVQALLASEPERAAYRDYAQPGLDRVRAFYRNNHQHQTYDFVRGKKAQWLGFAQREMTPWAALEFLNTLVDESDPDIELPQISHLLQTAEAIRADGHPDWFVLTGFIHDLGKVLCLFGEPQWAVVGDTFPVGCRFSERIVYPEYFALNPDSRDDRYNSEYGVYTPGCGLDAVHMSWGHDEYLYQLMKAHLPLPALYMIRYHSFYAWHREGQYGHLTDAQDRAHLEWVRKFNPYDLYSKNDRPPVLAELKPYYDGLMAKYLPASLKL</sequence>
<comment type="cofactor">
    <cofactor evidence="1">
        <name>Fe cation</name>
        <dbReference type="ChEBI" id="CHEBI:24875"/>
    </cofactor>
</comment>
<evidence type="ECO:0000256" key="5">
    <source>
        <dbReference type="ARBA" id="ARBA00023002"/>
    </source>
</evidence>
<evidence type="ECO:0000256" key="6">
    <source>
        <dbReference type="ARBA" id="ARBA00023004"/>
    </source>
</evidence>
<dbReference type="InterPro" id="IPR007828">
    <property type="entry name" value="Inositol_oxygenase"/>
</dbReference>
<dbReference type="SUPFAM" id="SSF109604">
    <property type="entry name" value="HD-domain/PDEase-like"/>
    <property type="match status" value="1"/>
</dbReference>
<dbReference type="EMBL" id="JBHSMX010000020">
    <property type="protein sequence ID" value="MFC5521926.1"/>
    <property type="molecule type" value="Genomic_DNA"/>
</dbReference>
<protein>
    <submittedName>
        <fullName evidence="7">Inositol oxygenase family protein</fullName>
    </submittedName>
</protein>
<dbReference type="RefSeq" id="WP_068834446.1">
    <property type="nucleotide sequence ID" value="NZ_JBHSMX010000020.1"/>
</dbReference>
<keyword evidence="8" id="KW-1185">Reference proteome</keyword>
<evidence type="ECO:0000256" key="1">
    <source>
        <dbReference type="ARBA" id="ARBA00001962"/>
    </source>
</evidence>
<evidence type="ECO:0000256" key="3">
    <source>
        <dbReference type="ARBA" id="ARBA00022490"/>
    </source>
</evidence>
<accession>A0ABW0QAQ2</accession>
<keyword evidence="5" id="KW-0560">Oxidoreductase</keyword>
<dbReference type="Gene3D" id="1.10.3210.10">
    <property type="entry name" value="Hypothetical protein af1432"/>
    <property type="match status" value="1"/>
</dbReference>
<evidence type="ECO:0000256" key="4">
    <source>
        <dbReference type="ARBA" id="ARBA00022723"/>
    </source>
</evidence>
<keyword evidence="6" id="KW-0408">Iron</keyword>
<evidence type="ECO:0000313" key="7">
    <source>
        <dbReference type="EMBL" id="MFC5521926.1"/>
    </source>
</evidence>
<evidence type="ECO:0000313" key="8">
    <source>
        <dbReference type="Proteomes" id="UP001596084"/>
    </source>
</evidence>
<gene>
    <name evidence="7" type="ORF">ACFPP7_13535</name>
</gene>
<proteinExistence type="predicted"/>
<organism evidence="7 8">
    <name type="scientific">Polaromonas jejuensis</name>
    <dbReference type="NCBI Taxonomy" id="457502"/>
    <lineage>
        <taxon>Bacteria</taxon>
        <taxon>Pseudomonadati</taxon>
        <taxon>Pseudomonadota</taxon>
        <taxon>Betaproteobacteria</taxon>
        <taxon>Burkholderiales</taxon>
        <taxon>Comamonadaceae</taxon>
        <taxon>Polaromonas</taxon>
    </lineage>
</organism>
<dbReference type="PANTHER" id="PTHR12588">
    <property type="entry name" value="MYOINOSITOL OXYGENASE"/>
    <property type="match status" value="1"/>
</dbReference>
<dbReference type="PANTHER" id="PTHR12588:SF0">
    <property type="entry name" value="INOSITOL OXYGENASE"/>
    <property type="match status" value="1"/>
</dbReference>
<comment type="caution">
    <text evidence="7">The sequence shown here is derived from an EMBL/GenBank/DDBJ whole genome shotgun (WGS) entry which is preliminary data.</text>
</comment>